<dbReference type="AlphaFoldDB" id="A0A317SNU7"/>
<dbReference type="Proteomes" id="UP000246991">
    <property type="component" value="Unassembled WGS sequence"/>
</dbReference>
<evidence type="ECO:0000256" key="1">
    <source>
        <dbReference type="SAM" id="Coils"/>
    </source>
</evidence>
<feature type="region of interest" description="Disordered" evidence="2">
    <location>
        <begin position="1"/>
        <end position="67"/>
    </location>
</feature>
<accession>A0A317SNU7</accession>
<feature type="region of interest" description="Disordered" evidence="2">
    <location>
        <begin position="262"/>
        <end position="291"/>
    </location>
</feature>
<evidence type="ECO:0000313" key="4">
    <source>
        <dbReference type="Proteomes" id="UP000246991"/>
    </source>
</evidence>
<comment type="caution">
    <text evidence="3">The sequence shown here is derived from an EMBL/GenBank/DDBJ whole genome shotgun (WGS) entry which is preliminary data.</text>
</comment>
<organism evidence="3 4">
    <name type="scientific">Tuber magnatum</name>
    <name type="common">white Piedmont truffle</name>
    <dbReference type="NCBI Taxonomy" id="42249"/>
    <lineage>
        <taxon>Eukaryota</taxon>
        <taxon>Fungi</taxon>
        <taxon>Dikarya</taxon>
        <taxon>Ascomycota</taxon>
        <taxon>Pezizomycotina</taxon>
        <taxon>Pezizomycetes</taxon>
        <taxon>Pezizales</taxon>
        <taxon>Tuberaceae</taxon>
        <taxon>Tuber</taxon>
    </lineage>
</organism>
<keyword evidence="4" id="KW-1185">Reference proteome</keyword>
<dbReference type="EMBL" id="PYWC01000038">
    <property type="protein sequence ID" value="PWW76122.1"/>
    <property type="molecule type" value="Genomic_DNA"/>
</dbReference>
<feature type="compositionally biased region" description="Basic residues" evidence="2">
    <location>
        <begin position="54"/>
        <end position="65"/>
    </location>
</feature>
<evidence type="ECO:0000313" key="3">
    <source>
        <dbReference type="EMBL" id="PWW76122.1"/>
    </source>
</evidence>
<reference evidence="3 4" key="1">
    <citation type="submission" date="2018-03" db="EMBL/GenBank/DDBJ databases">
        <title>Genomes of Pezizomycetes fungi and the evolution of truffles.</title>
        <authorList>
            <person name="Murat C."/>
            <person name="Payen T."/>
            <person name="Noel B."/>
            <person name="Kuo A."/>
            <person name="Martin F.M."/>
        </authorList>
    </citation>
    <scope>NUCLEOTIDE SEQUENCE [LARGE SCALE GENOMIC DNA]</scope>
    <source>
        <strain evidence="3">091103-1</strain>
    </source>
</reference>
<evidence type="ECO:0000256" key="2">
    <source>
        <dbReference type="SAM" id="MobiDB-lite"/>
    </source>
</evidence>
<proteinExistence type="predicted"/>
<sequence>MSTQTPHLEMVDENPDTTMGDSISSEKRISFASEDDSTPKAPSMTRSSSTGSQRGRRPLPFHRGTKLPDLFKVTKGTKLFPPRFPDPPGPHYLPTATKEELDNLAMRIGRAMAHNDRQIAEDMEDLRHRIVEDEEVLKSEVGSWQLKIYEFETAVRNARTAFEQRVAVELERQQTRQARHEEVSTYLHTSIGASEQQSLARDQSLEVELGKLQADRDELASRLVQQEETIARNGRVHREFEKRREAEIVELKAQLANLMTRLDGQEAPRQPKGNPSVVELPDPTFKESPKD</sequence>
<feature type="coiled-coil region" evidence="1">
    <location>
        <begin position="209"/>
        <end position="261"/>
    </location>
</feature>
<protein>
    <submittedName>
        <fullName evidence="3">Uncharacterized protein</fullName>
    </submittedName>
</protein>
<keyword evidence="1" id="KW-0175">Coiled coil</keyword>
<name>A0A317SNU7_9PEZI</name>
<gene>
    <name evidence="3" type="ORF">C7212DRAFT_344594</name>
</gene>